<feature type="region of interest" description="Disordered" evidence="1">
    <location>
        <begin position="17"/>
        <end position="38"/>
    </location>
</feature>
<dbReference type="AlphaFoldDB" id="A0ABD8AUR9"/>
<name>A0ABD8AUR9_PAEAM</name>
<feature type="compositionally biased region" description="Polar residues" evidence="1">
    <location>
        <begin position="17"/>
        <end position="34"/>
    </location>
</feature>
<reference evidence="2 3" key="1">
    <citation type="submission" date="2024-02" db="EMBL/GenBank/DDBJ databases">
        <title>Complete sequences of two Paenibacillus sp. strains and one Lysinibacillus strain isolated from the environment on STAA medium highlight biotechnological potential.</title>
        <authorList>
            <person name="Attere S.A."/>
            <person name="Piche L.C."/>
            <person name="Intertaglia L."/>
            <person name="Lami R."/>
            <person name="Charette S.J."/>
            <person name="Vincent A.T."/>
        </authorList>
    </citation>
    <scope>NUCLEOTIDE SEQUENCE [LARGE SCALE GENOMIC DNA]</scope>
    <source>
        <strain evidence="2 3">Y5S-7</strain>
    </source>
</reference>
<evidence type="ECO:0000256" key="1">
    <source>
        <dbReference type="SAM" id="MobiDB-lite"/>
    </source>
</evidence>
<protein>
    <submittedName>
        <fullName evidence="2">Uncharacterized protein</fullName>
    </submittedName>
</protein>
<proteinExistence type="predicted"/>
<dbReference type="EMBL" id="CP145892">
    <property type="protein sequence ID" value="WWP21175.1"/>
    <property type="molecule type" value="Genomic_DNA"/>
</dbReference>
<dbReference type="RefSeq" id="WP_338707676.1">
    <property type="nucleotide sequence ID" value="NZ_CP145892.1"/>
</dbReference>
<evidence type="ECO:0000313" key="2">
    <source>
        <dbReference type="EMBL" id="WWP21175.1"/>
    </source>
</evidence>
<evidence type="ECO:0000313" key="3">
    <source>
        <dbReference type="Proteomes" id="UP001364764"/>
    </source>
</evidence>
<dbReference type="GeneID" id="93474397"/>
<accession>A0ABD8AUR9</accession>
<sequence length="64" mass="7113">MSGYLRSILKRLISTTLHNRANEQSGDSNRNATSVEVGKIDLKPKHLVKNNRYTKVTSSGTKVV</sequence>
<dbReference type="Proteomes" id="UP001364764">
    <property type="component" value="Chromosome"/>
</dbReference>
<gene>
    <name evidence="2" type="ORF">V6668_02990</name>
</gene>
<organism evidence="2 3">
    <name type="scientific">Paenibacillus amylolyticus</name>
    <dbReference type="NCBI Taxonomy" id="1451"/>
    <lineage>
        <taxon>Bacteria</taxon>
        <taxon>Bacillati</taxon>
        <taxon>Bacillota</taxon>
        <taxon>Bacilli</taxon>
        <taxon>Bacillales</taxon>
        <taxon>Paenibacillaceae</taxon>
        <taxon>Paenibacillus</taxon>
    </lineage>
</organism>